<evidence type="ECO:0000259" key="1">
    <source>
        <dbReference type="PROSITE" id="PS50883"/>
    </source>
</evidence>
<evidence type="ECO:0000313" key="3">
    <source>
        <dbReference type="Proteomes" id="UP001183582"/>
    </source>
</evidence>
<dbReference type="GeneID" id="301457776"/>
<dbReference type="SUPFAM" id="SSF141868">
    <property type="entry name" value="EAL domain-like"/>
    <property type="match status" value="1"/>
</dbReference>
<gene>
    <name evidence="2" type="ORF">KZC50_06055</name>
</gene>
<dbReference type="PROSITE" id="PS50883">
    <property type="entry name" value="EAL"/>
    <property type="match status" value="1"/>
</dbReference>
<dbReference type="PANTHER" id="PTHR33121:SF70">
    <property type="entry name" value="SIGNALING PROTEIN YKOW"/>
    <property type="match status" value="1"/>
</dbReference>
<dbReference type="EMBL" id="JAHWXH010000001">
    <property type="protein sequence ID" value="MDS0245176.1"/>
    <property type="molecule type" value="Genomic_DNA"/>
</dbReference>
<dbReference type="Proteomes" id="UP001183582">
    <property type="component" value="Unassembled WGS sequence"/>
</dbReference>
<organism evidence="2 3">
    <name type="scientific">Microbacterium aurantiacum</name>
    <dbReference type="NCBI Taxonomy" id="162393"/>
    <lineage>
        <taxon>Bacteria</taxon>
        <taxon>Bacillati</taxon>
        <taxon>Actinomycetota</taxon>
        <taxon>Actinomycetes</taxon>
        <taxon>Micrococcales</taxon>
        <taxon>Microbacteriaceae</taxon>
        <taxon>Microbacterium</taxon>
    </lineage>
</organism>
<dbReference type="InterPro" id="IPR035919">
    <property type="entry name" value="EAL_sf"/>
</dbReference>
<dbReference type="RefSeq" id="WP_310891005.1">
    <property type="nucleotide sequence ID" value="NZ_BAAAGR010000001.1"/>
</dbReference>
<protein>
    <submittedName>
        <fullName evidence="2">EAL domain-containing protein</fullName>
    </submittedName>
</protein>
<feature type="domain" description="EAL" evidence="1">
    <location>
        <begin position="4"/>
        <end position="263"/>
    </location>
</feature>
<dbReference type="AlphaFoldDB" id="A0AAJ2HFG3"/>
<dbReference type="GO" id="GO:0071111">
    <property type="term" value="F:cyclic-guanylate-specific phosphodiesterase activity"/>
    <property type="evidence" value="ECO:0007669"/>
    <property type="project" value="InterPro"/>
</dbReference>
<dbReference type="InterPro" id="IPR050706">
    <property type="entry name" value="Cyclic-di-GMP_PDE-like"/>
</dbReference>
<comment type="caution">
    <text evidence="2">The sequence shown here is derived from an EMBL/GenBank/DDBJ whole genome shotgun (WGS) entry which is preliminary data.</text>
</comment>
<name>A0AAJ2HFG3_9MICO</name>
<accession>A0AAJ2HFG3</accession>
<reference evidence="2 3" key="1">
    <citation type="submission" date="2021-06" db="EMBL/GenBank/DDBJ databases">
        <title>Genome-based taxonomic framework of Microbacterium strains isolated from marine environment, the description of four new species and reclassification of four preexisting species.</title>
        <authorList>
            <person name="Lee S.D."/>
            <person name="Kim S.-M."/>
            <person name="Byeon Y.-S."/>
            <person name="Yang H.L."/>
            <person name="Kim I.S."/>
        </authorList>
    </citation>
    <scope>NUCLEOTIDE SEQUENCE [LARGE SCALE GENOMIC DNA]</scope>
    <source>
        <strain evidence="2 3">KACC 20514</strain>
    </source>
</reference>
<dbReference type="Pfam" id="PF00563">
    <property type="entry name" value="EAL"/>
    <property type="match status" value="1"/>
</dbReference>
<dbReference type="CDD" id="cd01948">
    <property type="entry name" value="EAL"/>
    <property type="match status" value="1"/>
</dbReference>
<sequence length="270" mass="29650">MPNTPLLARDLRSALAEKRVEVFYQPIFDLATWSPIALPVGVEALSRWRHRAVGDVPPSRFIQIAHDRGFLDEVDTHVVTTAGWQVGAWRTAGHEVGLSINAAAIHFLERADSPDYVEIVLAHLRALRIPPHLLTVEIIESPAPQFITEMADGLARLREAGIAISVDDFGAGDTTLEMLERLDVDEVKIDRSLIIREDAESDEIISAVVEVAHRRGMRVVAEGIETPAHLDKARRCGCDRGQGFLLARPMPAAGVDRLLAGLPLRDYSAG</sequence>
<proteinExistence type="predicted"/>
<dbReference type="Gene3D" id="3.20.20.450">
    <property type="entry name" value="EAL domain"/>
    <property type="match status" value="1"/>
</dbReference>
<dbReference type="InterPro" id="IPR001633">
    <property type="entry name" value="EAL_dom"/>
</dbReference>
<dbReference type="PANTHER" id="PTHR33121">
    <property type="entry name" value="CYCLIC DI-GMP PHOSPHODIESTERASE PDEF"/>
    <property type="match status" value="1"/>
</dbReference>
<dbReference type="SMART" id="SM00052">
    <property type="entry name" value="EAL"/>
    <property type="match status" value="1"/>
</dbReference>
<evidence type="ECO:0000313" key="2">
    <source>
        <dbReference type="EMBL" id="MDS0245176.1"/>
    </source>
</evidence>